<reference evidence="3 4" key="1">
    <citation type="submission" date="2019-05" db="EMBL/GenBank/DDBJ databases">
        <title>Mumia sp. nov., isolated from the intestinal contents of plateau pika (Ochotona curzoniae) in the Qinghai-Tibet plateau of China.</title>
        <authorList>
            <person name="Tian Z."/>
        </authorList>
    </citation>
    <scope>NUCLEOTIDE SEQUENCE [LARGE SCALE GENOMIC DNA]</scope>
    <source>
        <strain evidence="4">527</strain>
        <strain evidence="3">Z527</strain>
    </source>
</reference>
<dbReference type="Proteomes" id="UP000306740">
    <property type="component" value="Unassembled WGS sequence"/>
</dbReference>
<sequence length="85" mass="9238">MGMFRSKGGSEETKSITSGEPYDPDRTAVSQVVTSTSFGVTWQIDPSAPRPEPAETAAEEPEAEGPQEDDLGESLSAWLRERTQH</sequence>
<name>A0A5C4MJ21_9ACTN</name>
<gene>
    <name evidence="3" type="ORF">FHE65_19085</name>
    <name evidence="2" type="ORF">FHE65_22085</name>
</gene>
<comment type="caution">
    <text evidence="3">The sequence shown here is derived from an EMBL/GenBank/DDBJ whole genome shotgun (WGS) entry which is preliminary data.</text>
</comment>
<evidence type="ECO:0000313" key="2">
    <source>
        <dbReference type="EMBL" id="TNC41788.1"/>
    </source>
</evidence>
<evidence type="ECO:0000256" key="1">
    <source>
        <dbReference type="SAM" id="MobiDB-lite"/>
    </source>
</evidence>
<dbReference type="RefSeq" id="WP_139087416.1">
    <property type="nucleotide sequence ID" value="NZ_VDFR01000087.1"/>
</dbReference>
<dbReference type="EMBL" id="VDFR01000087">
    <property type="protein sequence ID" value="TNC43137.1"/>
    <property type="molecule type" value="Genomic_DNA"/>
</dbReference>
<feature type="region of interest" description="Disordered" evidence="1">
    <location>
        <begin position="1"/>
        <end position="85"/>
    </location>
</feature>
<dbReference type="OrthoDB" id="9916021at2"/>
<organism evidence="3 4">
    <name type="scientific">Mumia zhuanghuii</name>
    <dbReference type="NCBI Taxonomy" id="2585211"/>
    <lineage>
        <taxon>Bacteria</taxon>
        <taxon>Bacillati</taxon>
        <taxon>Actinomycetota</taxon>
        <taxon>Actinomycetes</taxon>
        <taxon>Propionibacteriales</taxon>
        <taxon>Nocardioidaceae</taxon>
        <taxon>Mumia</taxon>
    </lineage>
</organism>
<dbReference type="AlphaFoldDB" id="A0A5C4MJ21"/>
<feature type="compositionally biased region" description="Acidic residues" evidence="1">
    <location>
        <begin position="57"/>
        <end position="72"/>
    </location>
</feature>
<evidence type="ECO:0000313" key="3">
    <source>
        <dbReference type="EMBL" id="TNC43137.1"/>
    </source>
</evidence>
<feature type="compositionally biased region" description="Polar residues" evidence="1">
    <location>
        <begin position="28"/>
        <end position="40"/>
    </location>
</feature>
<evidence type="ECO:0000313" key="4">
    <source>
        <dbReference type="Proteomes" id="UP000306740"/>
    </source>
</evidence>
<accession>A0A5C4MJ21</accession>
<protein>
    <submittedName>
        <fullName evidence="3">Uncharacterized protein</fullName>
    </submittedName>
</protein>
<proteinExistence type="predicted"/>
<dbReference type="EMBL" id="VDFR01000103">
    <property type="protein sequence ID" value="TNC41788.1"/>
    <property type="molecule type" value="Genomic_DNA"/>
</dbReference>